<evidence type="ECO:0000256" key="3">
    <source>
        <dbReference type="ARBA" id="ARBA00022692"/>
    </source>
</evidence>
<proteinExistence type="predicted"/>
<dbReference type="InterPro" id="IPR018076">
    <property type="entry name" value="T2SS_GspF_dom"/>
</dbReference>
<protein>
    <submittedName>
        <fullName evidence="9">Tight adherence protein B</fullName>
    </submittedName>
</protein>
<keyword evidence="5 7" id="KW-0472">Membrane</keyword>
<organism evidence="9 10">
    <name type="scientific">Aureibacillus halotolerans</name>
    <dbReference type="NCBI Taxonomy" id="1508390"/>
    <lineage>
        <taxon>Bacteria</taxon>
        <taxon>Bacillati</taxon>
        <taxon>Bacillota</taxon>
        <taxon>Bacilli</taxon>
        <taxon>Bacillales</taxon>
        <taxon>Bacillaceae</taxon>
        <taxon>Aureibacillus</taxon>
    </lineage>
</organism>
<feature type="compositionally biased region" description="Basic residues" evidence="6">
    <location>
        <begin position="58"/>
        <end position="70"/>
    </location>
</feature>
<accession>A0A4R6UBR6</accession>
<evidence type="ECO:0000256" key="2">
    <source>
        <dbReference type="ARBA" id="ARBA00022475"/>
    </source>
</evidence>
<comment type="caution">
    <text evidence="9">The sequence shown here is derived from an EMBL/GenBank/DDBJ whole genome shotgun (WGS) entry which is preliminary data.</text>
</comment>
<dbReference type="EMBL" id="SNYJ01000002">
    <property type="protein sequence ID" value="TDQ42195.1"/>
    <property type="molecule type" value="Genomic_DNA"/>
</dbReference>
<evidence type="ECO:0000259" key="8">
    <source>
        <dbReference type="Pfam" id="PF00482"/>
    </source>
</evidence>
<sequence length="323" mass="36519">MDVLILALVAGVIIMLLFAIADRKKKKSEEQPEEEVAPKEKKQLFGKKPKAEEAEKPKKTKKKEPTKKRGPLTQYETNYAEYQLSKAEWLTTIIAVAGLFFLIGIVFYQNAIVGILLSGITFFSPKFRRAQLIVKRKEELSLQFKQALYSLSSSLAAGKSLENAFREVVIDLKLLYPDERTYIIREFELINRKVENGTPIERAVENFAVRSDIDDIQNFSDVITTCKRTGGDLVEVVRRTSTIIGDKLDIQQEITVVVSQKRLESRILNVAPFIMITALSLGSPDYMAPLYEFPGGGPFIMTLAIGVLVFSYWLSQKIMNIKV</sequence>
<name>A0A4R6UBR6_9BACI</name>
<dbReference type="Proteomes" id="UP000295632">
    <property type="component" value="Unassembled WGS sequence"/>
</dbReference>
<evidence type="ECO:0000313" key="9">
    <source>
        <dbReference type="EMBL" id="TDQ42195.1"/>
    </source>
</evidence>
<evidence type="ECO:0000313" key="10">
    <source>
        <dbReference type="Proteomes" id="UP000295632"/>
    </source>
</evidence>
<feature type="region of interest" description="Disordered" evidence="6">
    <location>
        <begin position="27"/>
        <end position="70"/>
    </location>
</feature>
<dbReference type="PANTHER" id="PTHR35007:SF1">
    <property type="entry name" value="PILUS ASSEMBLY PROTEIN"/>
    <property type="match status" value="1"/>
</dbReference>
<keyword evidence="10" id="KW-1185">Reference proteome</keyword>
<feature type="domain" description="Type II secretion system protein GspF" evidence="8">
    <location>
        <begin position="148"/>
        <end position="278"/>
    </location>
</feature>
<evidence type="ECO:0000256" key="5">
    <source>
        <dbReference type="ARBA" id="ARBA00023136"/>
    </source>
</evidence>
<evidence type="ECO:0000256" key="4">
    <source>
        <dbReference type="ARBA" id="ARBA00022989"/>
    </source>
</evidence>
<evidence type="ECO:0000256" key="1">
    <source>
        <dbReference type="ARBA" id="ARBA00004651"/>
    </source>
</evidence>
<feature type="compositionally biased region" description="Basic and acidic residues" evidence="6">
    <location>
        <begin position="36"/>
        <end position="57"/>
    </location>
</feature>
<feature type="transmembrane region" description="Helical" evidence="7">
    <location>
        <begin position="296"/>
        <end position="314"/>
    </location>
</feature>
<dbReference type="PANTHER" id="PTHR35007">
    <property type="entry name" value="INTEGRAL MEMBRANE PROTEIN-RELATED"/>
    <property type="match status" value="1"/>
</dbReference>
<dbReference type="Pfam" id="PF00482">
    <property type="entry name" value="T2SSF"/>
    <property type="match status" value="1"/>
</dbReference>
<dbReference type="GO" id="GO:0005886">
    <property type="term" value="C:plasma membrane"/>
    <property type="evidence" value="ECO:0007669"/>
    <property type="project" value="UniProtKB-SubCell"/>
</dbReference>
<comment type="subcellular location">
    <subcellularLocation>
        <location evidence="1">Cell membrane</location>
        <topology evidence="1">Multi-pass membrane protein</topology>
    </subcellularLocation>
</comment>
<evidence type="ECO:0000256" key="6">
    <source>
        <dbReference type="SAM" id="MobiDB-lite"/>
    </source>
</evidence>
<keyword evidence="4 7" id="KW-1133">Transmembrane helix</keyword>
<evidence type="ECO:0000256" key="7">
    <source>
        <dbReference type="SAM" id="Phobius"/>
    </source>
</evidence>
<keyword evidence="3 7" id="KW-0812">Transmembrane</keyword>
<dbReference type="RefSeq" id="WP_133579081.1">
    <property type="nucleotide sequence ID" value="NZ_SNYJ01000002.1"/>
</dbReference>
<reference evidence="9 10" key="1">
    <citation type="submission" date="2019-03" db="EMBL/GenBank/DDBJ databases">
        <title>Genomic Encyclopedia of Type Strains, Phase IV (KMG-IV): sequencing the most valuable type-strain genomes for metagenomic binning, comparative biology and taxonomic classification.</title>
        <authorList>
            <person name="Goeker M."/>
        </authorList>
    </citation>
    <scope>NUCLEOTIDE SEQUENCE [LARGE SCALE GENOMIC DNA]</scope>
    <source>
        <strain evidence="9 10">DSM 28697</strain>
    </source>
</reference>
<feature type="transmembrane region" description="Helical" evidence="7">
    <location>
        <begin position="267"/>
        <end position="284"/>
    </location>
</feature>
<gene>
    <name evidence="9" type="ORF">EV213_102226</name>
</gene>
<dbReference type="AlphaFoldDB" id="A0A4R6UBR6"/>
<dbReference type="OrthoDB" id="9796142at2"/>
<keyword evidence="2" id="KW-1003">Cell membrane</keyword>
<feature type="transmembrane region" description="Helical" evidence="7">
    <location>
        <begin position="93"/>
        <end position="123"/>
    </location>
</feature>